<organism evidence="1 2">
    <name type="scientific">Ochrobactrum chromiisoli</name>
    <dbReference type="NCBI Taxonomy" id="2993941"/>
    <lineage>
        <taxon>Bacteria</taxon>
        <taxon>Pseudomonadati</taxon>
        <taxon>Pseudomonadota</taxon>
        <taxon>Alphaproteobacteria</taxon>
        <taxon>Hyphomicrobiales</taxon>
        <taxon>Brucellaceae</taxon>
        <taxon>Brucella/Ochrobactrum group</taxon>
        <taxon>Ochrobactrum</taxon>
    </lineage>
</organism>
<keyword evidence="2" id="KW-1185">Reference proteome</keyword>
<evidence type="ECO:0000313" key="1">
    <source>
        <dbReference type="EMBL" id="MCX2696360.1"/>
    </source>
</evidence>
<proteinExistence type="predicted"/>
<comment type="caution">
    <text evidence="1">The sequence shown here is derived from an EMBL/GenBank/DDBJ whole genome shotgun (WGS) entry which is preliminary data.</text>
</comment>
<protein>
    <submittedName>
        <fullName evidence="1">Uncharacterized protein</fullName>
    </submittedName>
</protein>
<gene>
    <name evidence="1" type="ORF">OPR82_06160</name>
</gene>
<dbReference type="EMBL" id="JAPHAV010000001">
    <property type="protein sequence ID" value="MCX2696360.1"/>
    <property type="molecule type" value="Genomic_DNA"/>
</dbReference>
<dbReference type="RefSeq" id="WP_265983658.1">
    <property type="nucleotide sequence ID" value="NZ_JAPHAV010000001.1"/>
</dbReference>
<reference evidence="1 2" key="1">
    <citation type="submission" date="2022-11" db="EMBL/GenBank/DDBJ databases">
        <title>Brucella sp. YY2X, whole genome shotgun sequencing project.</title>
        <authorList>
            <person name="Yang Y."/>
        </authorList>
    </citation>
    <scope>NUCLEOTIDE SEQUENCE [LARGE SCALE GENOMIC DNA]</scope>
    <source>
        <strain evidence="1 2">YY2X</strain>
    </source>
</reference>
<accession>A0ABT3QL69</accession>
<evidence type="ECO:0000313" key="2">
    <source>
        <dbReference type="Proteomes" id="UP001301216"/>
    </source>
</evidence>
<dbReference type="Proteomes" id="UP001301216">
    <property type="component" value="Unassembled WGS sequence"/>
</dbReference>
<sequence>MANELKLDQTTAAMVALSEAGIPADVQELLVRGDPDRGIAPGAIAKALDNRPATAANNAEPRLDGLPVNCQHITVRVPDDHDHSKPLPLRIRVDHDSPNCFATSDGKRVFYEREWAEKSMLMDTEDYQERSRRRMLASRLINAEIVENYDGWVTCDGDEDDYFESIDALIERYSERIAEDKCNDEQPTEENIKALLPAWVYCTTEDVFSFDLEEAIDCYLADHHHEDARDLIKDYDWLREFWRFWSSKQSGVFSYYIDYSRIVVIDADRFEKEIDEARTFLSLPVSTGASE</sequence>
<name>A0ABT3QL69_9HYPH</name>